<dbReference type="EMBL" id="QXTE01000704">
    <property type="protein sequence ID" value="TFJ96319.1"/>
    <property type="molecule type" value="Genomic_DNA"/>
</dbReference>
<gene>
    <name evidence="3" type="ORF">DR999_PMT21899</name>
</gene>
<evidence type="ECO:0000256" key="1">
    <source>
        <dbReference type="SAM" id="MobiDB-lite"/>
    </source>
</evidence>
<evidence type="ECO:0000256" key="2">
    <source>
        <dbReference type="SAM" id="SignalP"/>
    </source>
</evidence>
<feature type="region of interest" description="Disordered" evidence="1">
    <location>
        <begin position="104"/>
        <end position="141"/>
    </location>
</feature>
<dbReference type="Proteomes" id="UP000297703">
    <property type="component" value="Unassembled WGS sequence"/>
</dbReference>
<proteinExistence type="predicted"/>
<accession>A0A4D9DL01</accession>
<dbReference type="AlphaFoldDB" id="A0A4D9DL01"/>
<evidence type="ECO:0000313" key="4">
    <source>
        <dbReference type="Proteomes" id="UP000297703"/>
    </source>
</evidence>
<reference evidence="3 4" key="1">
    <citation type="submission" date="2019-04" db="EMBL/GenBank/DDBJ databases">
        <title>Draft genome of the big-headed turtle Platysternon megacephalum.</title>
        <authorList>
            <person name="Gong S."/>
        </authorList>
    </citation>
    <scope>NUCLEOTIDE SEQUENCE [LARGE SCALE GENOMIC DNA]</scope>
    <source>
        <strain evidence="3">DO16091913</strain>
        <tissue evidence="3">Muscle</tissue>
    </source>
</reference>
<keyword evidence="2" id="KW-0732">Signal</keyword>
<sequence length="141" mass="15040">MGRTTLFWLVALGCSGVTGVAVVQEETLSYPCEASAPSHRIDLPLDAGEGEKKMQWMHGNTAIATYPPSRRHPSVLDVDEWGIVLSSCMNLTLLVVRREGRTTQPVLGAPWSGTTVTGSALTPAVPGDPPLETQVDSEQPS</sequence>
<reference evidence="3 4" key="2">
    <citation type="submission" date="2019-04" db="EMBL/GenBank/DDBJ databases">
        <title>The genome sequence of big-headed turtle.</title>
        <authorList>
            <person name="Gong S."/>
        </authorList>
    </citation>
    <scope>NUCLEOTIDE SEQUENCE [LARGE SCALE GENOMIC DNA]</scope>
    <source>
        <strain evidence="3">DO16091913</strain>
        <tissue evidence="3">Muscle</tissue>
    </source>
</reference>
<protein>
    <submittedName>
        <fullName evidence="3">Multidrug ABC transporter ATPase</fullName>
    </submittedName>
</protein>
<name>A0A4D9DL01_9SAUR</name>
<feature type="chain" id="PRO_5020025928" evidence="2">
    <location>
        <begin position="20"/>
        <end position="141"/>
    </location>
</feature>
<comment type="caution">
    <text evidence="3">The sequence shown here is derived from an EMBL/GenBank/DDBJ whole genome shotgun (WGS) entry which is preliminary data.</text>
</comment>
<feature type="signal peptide" evidence="2">
    <location>
        <begin position="1"/>
        <end position="19"/>
    </location>
</feature>
<keyword evidence="4" id="KW-1185">Reference proteome</keyword>
<organism evidence="3 4">
    <name type="scientific">Platysternon megacephalum</name>
    <name type="common">big-headed turtle</name>
    <dbReference type="NCBI Taxonomy" id="55544"/>
    <lineage>
        <taxon>Eukaryota</taxon>
        <taxon>Metazoa</taxon>
        <taxon>Chordata</taxon>
        <taxon>Craniata</taxon>
        <taxon>Vertebrata</taxon>
        <taxon>Euteleostomi</taxon>
        <taxon>Archelosauria</taxon>
        <taxon>Testudinata</taxon>
        <taxon>Testudines</taxon>
        <taxon>Cryptodira</taxon>
        <taxon>Durocryptodira</taxon>
        <taxon>Testudinoidea</taxon>
        <taxon>Platysternidae</taxon>
        <taxon>Platysternon</taxon>
    </lineage>
</organism>
<evidence type="ECO:0000313" key="3">
    <source>
        <dbReference type="EMBL" id="TFJ96319.1"/>
    </source>
</evidence>